<feature type="domain" description="UBA" evidence="2">
    <location>
        <begin position="1138"/>
        <end position="1182"/>
    </location>
</feature>
<feature type="compositionally biased region" description="Low complexity" evidence="1">
    <location>
        <begin position="429"/>
        <end position="440"/>
    </location>
</feature>
<feature type="compositionally biased region" description="Polar residues" evidence="1">
    <location>
        <begin position="57"/>
        <end position="67"/>
    </location>
</feature>
<dbReference type="SUPFAM" id="SSF46934">
    <property type="entry name" value="UBA-like"/>
    <property type="match status" value="1"/>
</dbReference>
<gene>
    <name evidence="3" type="ORF">BDV96DRAFT_572993</name>
</gene>
<evidence type="ECO:0000313" key="4">
    <source>
        <dbReference type="Proteomes" id="UP000799770"/>
    </source>
</evidence>
<feature type="region of interest" description="Disordered" evidence="1">
    <location>
        <begin position="253"/>
        <end position="347"/>
    </location>
</feature>
<organism evidence="3 4">
    <name type="scientific">Lophiotrema nucula</name>
    <dbReference type="NCBI Taxonomy" id="690887"/>
    <lineage>
        <taxon>Eukaryota</taxon>
        <taxon>Fungi</taxon>
        <taxon>Dikarya</taxon>
        <taxon>Ascomycota</taxon>
        <taxon>Pezizomycotina</taxon>
        <taxon>Dothideomycetes</taxon>
        <taxon>Pleosporomycetidae</taxon>
        <taxon>Pleosporales</taxon>
        <taxon>Lophiotremataceae</taxon>
        <taxon>Lophiotrema</taxon>
    </lineage>
</organism>
<feature type="compositionally biased region" description="Low complexity" evidence="1">
    <location>
        <begin position="289"/>
        <end position="316"/>
    </location>
</feature>
<dbReference type="OrthoDB" id="5376710at2759"/>
<feature type="region of interest" description="Disordered" evidence="1">
    <location>
        <begin position="19"/>
        <end position="93"/>
    </location>
</feature>
<name>A0A6A5ZCD2_9PLEO</name>
<evidence type="ECO:0000259" key="2">
    <source>
        <dbReference type="PROSITE" id="PS50030"/>
    </source>
</evidence>
<feature type="compositionally biased region" description="Polar residues" evidence="1">
    <location>
        <begin position="386"/>
        <end position="397"/>
    </location>
</feature>
<feature type="compositionally biased region" description="Polar residues" evidence="1">
    <location>
        <begin position="273"/>
        <end position="283"/>
    </location>
</feature>
<dbReference type="InterPro" id="IPR015940">
    <property type="entry name" value="UBA"/>
</dbReference>
<feature type="region of interest" description="Disordered" evidence="1">
    <location>
        <begin position="1095"/>
        <end position="1118"/>
    </location>
</feature>
<feature type="compositionally biased region" description="Basic and acidic residues" evidence="1">
    <location>
        <begin position="503"/>
        <end position="516"/>
    </location>
</feature>
<accession>A0A6A5ZCD2</accession>
<reference evidence="3" key="1">
    <citation type="journal article" date="2020" name="Stud. Mycol.">
        <title>101 Dothideomycetes genomes: a test case for predicting lifestyles and emergence of pathogens.</title>
        <authorList>
            <person name="Haridas S."/>
            <person name="Albert R."/>
            <person name="Binder M."/>
            <person name="Bloem J."/>
            <person name="Labutti K."/>
            <person name="Salamov A."/>
            <person name="Andreopoulos B."/>
            <person name="Baker S."/>
            <person name="Barry K."/>
            <person name="Bills G."/>
            <person name="Bluhm B."/>
            <person name="Cannon C."/>
            <person name="Castanera R."/>
            <person name="Culley D."/>
            <person name="Daum C."/>
            <person name="Ezra D."/>
            <person name="Gonzalez J."/>
            <person name="Henrissat B."/>
            <person name="Kuo A."/>
            <person name="Liang C."/>
            <person name="Lipzen A."/>
            <person name="Lutzoni F."/>
            <person name="Magnuson J."/>
            <person name="Mondo S."/>
            <person name="Nolan M."/>
            <person name="Ohm R."/>
            <person name="Pangilinan J."/>
            <person name="Park H.-J."/>
            <person name="Ramirez L."/>
            <person name="Alfaro M."/>
            <person name="Sun H."/>
            <person name="Tritt A."/>
            <person name="Yoshinaga Y."/>
            <person name="Zwiers L.-H."/>
            <person name="Turgeon B."/>
            <person name="Goodwin S."/>
            <person name="Spatafora J."/>
            <person name="Crous P."/>
            <person name="Grigoriev I."/>
        </authorList>
    </citation>
    <scope>NUCLEOTIDE SEQUENCE</scope>
    <source>
        <strain evidence="3">CBS 627.86</strain>
    </source>
</reference>
<dbReference type="Proteomes" id="UP000799770">
    <property type="component" value="Unassembled WGS sequence"/>
</dbReference>
<feature type="region of interest" description="Disordered" evidence="1">
    <location>
        <begin position="383"/>
        <end position="404"/>
    </location>
</feature>
<proteinExistence type="predicted"/>
<feature type="region of interest" description="Disordered" evidence="1">
    <location>
        <begin position="1035"/>
        <end position="1081"/>
    </location>
</feature>
<feature type="region of interest" description="Disordered" evidence="1">
    <location>
        <begin position="428"/>
        <end position="459"/>
    </location>
</feature>
<feature type="compositionally biased region" description="Basic residues" evidence="1">
    <location>
        <begin position="441"/>
        <end position="451"/>
    </location>
</feature>
<sequence>MSSSESGFLDSSFSRTRSLIQTNSFLRPRSVLKHRRSIQLFSQKKTEPPPRPRRPSQTEGGRSTMLNSSSPMKSKRKSSKSSNKSKASKKSGTILRAVAPATLIATAPLSPLERDMATLPNQEILSNIGISQGPESLSFYHPVPQTTLSRTRTRSSSATALSPIKAGTEMKFFSSSAELNETIGHYKRGRIEWEHKDPSERLSRHSTKNGRPRIQVIIPNEKFNRPLPSTPFFSPSNNNSHIVSAAAELAYGSDVSPPSVSSASKKIRDSMVSPLSAQQQQRAPRQYHSSITSKVSKAPSSSSNHSHNASASNSSSEDSHGDDASSVYSKRSSLTSVEGSPPLQAKTFSEKRTSFGIKSPVAAGIFDDEVHATQRSVVVFRAETGPQVQPPTNSAPRQYSHHPPIEEDDFFVRTCAIRPARTTPQITVTRESSTTLPSRRPTTRKSSRGSRRTSLAANSNMGILNQAVYRTESKQLRVRAASPTLSEAENDLEQELTSFESDNPFKWDDVVPSKDSDEQDTPDSAAPPLPRKSSKRMSQFIGSNFRLSRVPGDHIASQFKRNRSTLKNKGLKLNIPGAPKRMTDDFYLSPIPIPAKATKRSITPAVAENVILTILQNLESLDDLLATAAVNQGFYRVFKRHELELMKASLRKMSPPAWEHREICYPGHDQSEEEDRPRQEYTPISYLQNYRHDKKIITAIKSQIKEKCQSFMRPELAAALDSDEEIQTANVDDALWRIWTFCKIFGSGKGREEDIVAQMDWLKGGELVHQKTCSHSIFFTESIDMNDTLASAPECFAKGNEGGLTAEQLFDMMELWNCLGVLLQPFEGRTIQAREYGIYENTEVRGGDIDGEEIMLDEWYYYLLTLGLSPILDLAAPCREADASAFMLASKNGWANWKAPMLGGTRRNFLKEAASRVYEDKIAIQYAQSSTKEVQRQLSKQRIQRHITELRKRKNSGERLQQIRMSQERPMSEWEGVMNNLTRPRPAPGSNIVSHIPQLRSAAPNSVLPASAELPAPVPSSPRAPRSPLRRIVAQPLLPTPPPSTVPSVADWDTRSISAPSMPSIEEHPAFRKTGVPSMPSLAEHPAFARHMQSMQMPTAPAPPRSAHSNGSTHSLEDPVFQQHPRQREILSSNAADNTADKAVYRIVEMGFTPEQARHALRVTDLGDGLRVDRAVELLLRGDL</sequence>
<dbReference type="AlphaFoldDB" id="A0A6A5ZCD2"/>
<feature type="compositionally biased region" description="Polar residues" evidence="1">
    <location>
        <begin position="326"/>
        <end position="338"/>
    </location>
</feature>
<keyword evidence="4" id="KW-1185">Reference proteome</keyword>
<dbReference type="EMBL" id="ML977320">
    <property type="protein sequence ID" value="KAF2116866.1"/>
    <property type="molecule type" value="Genomic_DNA"/>
</dbReference>
<evidence type="ECO:0000256" key="1">
    <source>
        <dbReference type="SAM" id="MobiDB-lite"/>
    </source>
</evidence>
<feature type="region of interest" description="Disordered" evidence="1">
    <location>
        <begin position="480"/>
        <end position="536"/>
    </location>
</feature>
<feature type="compositionally biased region" description="Low complexity" evidence="1">
    <location>
        <begin position="253"/>
        <end position="264"/>
    </location>
</feature>
<dbReference type="PROSITE" id="PS50030">
    <property type="entry name" value="UBA"/>
    <property type="match status" value="1"/>
</dbReference>
<dbReference type="InterPro" id="IPR009060">
    <property type="entry name" value="UBA-like_sf"/>
</dbReference>
<protein>
    <recommendedName>
        <fullName evidence="2">UBA domain-containing protein</fullName>
    </recommendedName>
</protein>
<evidence type="ECO:0000313" key="3">
    <source>
        <dbReference type="EMBL" id="KAF2116866.1"/>
    </source>
</evidence>
<dbReference type="Gene3D" id="1.10.8.10">
    <property type="entry name" value="DNA helicase RuvA subunit, C-terminal domain"/>
    <property type="match status" value="1"/>
</dbReference>